<dbReference type="GO" id="GO:0016055">
    <property type="term" value="P:Wnt signaling pathway"/>
    <property type="evidence" value="ECO:0007669"/>
    <property type="project" value="InterPro"/>
</dbReference>
<dbReference type="GO" id="GO:0006886">
    <property type="term" value="P:intracellular protein transport"/>
    <property type="evidence" value="ECO:0007669"/>
    <property type="project" value="TreeGrafter"/>
</dbReference>
<proteinExistence type="predicted"/>
<evidence type="ECO:0000256" key="5">
    <source>
        <dbReference type="SAM" id="Phobius"/>
    </source>
</evidence>
<dbReference type="Pfam" id="PF06664">
    <property type="entry name" value="WLS-like_TM"/>
    <property type="match status" value="1"/>
</dbReference>
<sequence>MLITLACAAMTVIFFIFNQVTEGHWKWGDFTFHWNSAFFTGIYGMWNLYVFALMFLYAPSHKNYGEDQSNGEMHFPAVVIHLHCSTTRDVKVRKKTGKIQKKNPVFSGFFPEVLLHNVYF</sequence>
<feature type="transmembrane region" description="Helical" evidence="5">
    <location>
        <begin position="34"/>
        <end position="58"/>
    </location>
</feature>
<dbReference type="AlphaFoldDB" id="A0A2D4LTS5"/>
<evidence type="ECO:0000256" key="4">
    <source>
        <dbReference type="ARBA" id="ARBA00023136"/>
    </source>
</evidence>
<dbReference type="PANTHER" id="PTHR13449">
    <property type="entry name" value="INTEGRAL MEMBRANE PROTEIN GPR177"/>
    <property type="match status" value="1"/>
</dbReference>
<evidence type="ECO:0000256" key="2">
    <source>
        <dbReference type="ARBA" id="ARBA00022692"/>
    </source>
</evidence>
<keyword evidence="4 5" id="KW-0472">Membrane</keyword>
<organism evidence="7">
    <name type="scientific">Micrurus spixii</name>
    <name type="common">Amazon coral snake</name>
    <dbReference type="NCBI Taxonomy" id="129469"/>
    <lineage>
        <taxon>Eukaryota</taxon>
        <taxon>Metazoa</taxon>
        <taxon>Chordata</taxon>
        <taxon>Craniata</taxon>
        <taxon>Vertebrata</taxon>
        <taxon>Euteleostomi</taxon>
        <taxon>Lepidosauria</taxon>
        <taxon>Squamata</taxon>
        <taxon>Bifurcata</taxon>
        <taxon>Unidentata</taxon>
        <taxon>Episquamata</taxon>
        <taxon>Toxicofera</taxon>
        <taxon>Serpentes</taxon>
        <taxon>Colubroidea</taxon>
        <taxon>Elapidae</taxon>
        <taxon>Elapinae</taxon>
        <taxon>Micrurus</taxon>
    </lineage>
</organism>
<dbReference type="EMBL" id="IACM01051080">
    <property type="protein sequence ID" value="LAB24318.1"/>
    <property type="molecule type" value="Transcribed_RNA"/>
</dbReference>
<accession>A0A2D4LTS5</accession>
<comment type="subcellular location">
    <subcellularLocation>
        <location evidence="1">Membrane</location>
        <topology evidence="1">Multi-pass membrane protein</topology>
    </subcellularLocation>
</comment>
<reference evidence="7" key="1">
    <citation type="submission" date="2017-07" db="EMBL/GenBank/DDBJ databases">
        <authorList>
            <person name="Mikheyev A."/>
            <person name="Grau M."/>
        </authorList>
    </citation>
    <scope>NUCLEOTIDE SEQUENCE</scope>
    <source>
        <tissue evidence="7">Venom_gland</tissue>
    </source>
</reference>
<protein>
    <recommendedName>
        <fullName evidence="6">Wntless-like transmembrane domain-containing protein</fullName>
    </recommendedName>
</protein>
<dbReference type="GO" id="GO:0017147">
    <property type="term" value="F:Wnt-protein binding"/>
    <property type="evidence" value="ECO:0007669"/>
    <property type="project" value="InterPro"/>
</dbReference>
<evidence type="ECO:0000256" key="3">
    <source>
        <dbReference type="ARBA" id="ARBA00022989"/>
    </source>
</evidence>
<keyword evidence="3 5" id="KW-1133">Transmembrane helix</keyword>
<evidence type="ECO:0000313" key="7">
    <source>
        <dbReference type="EMBL" id="LAB24318.1"/>
    </source>
</evidence>
<dbReference type="InterPro" id="IPR009551">
    <property type="entry name" value="Wntless"/>
</dbReference>
<dbReference type="InterPro" id="IPR047843">
    <property type="entry name" value="WLS-like_TM"/>
</dbReference>
<feature type="domain" description="Wntless-like transmembrane" evidence="6">
    <location>
        <begin position="1"/>
        <end position="61"/>
    </location>
</feature>
<evidence type="ECO:0000259" key="6">
    <source>
        <dbReference type="Pfam" id="PF06664"/>
    </source>
</evidence>
<reference evidence="7" key="2">
    <citation type="submission" date="2017-11" db="EMBL/GenBank/DDBJ databases">
        <title>Coralsnake Venomics: Analyses of Venom Gland Transcriptomes and Proteomes of Six Brazilian Taxa.</title>
        <authorList>
            <person name="Aird S.D."/>
            <person name="Jorge da Silva N."/>
            <person name="Qiu L."/>
            <person name="Villar-Briones A."/>
            <person name="Aparecida-Saddi V."/>
            <person name="Campos-Telles M.P."/>
            <person name="Grau M."/>
            <person name="Mikheyev A.S."/>
        </authorList>
    </citation>
    <scope>NUCLEOTIDE SEQUENCE</scope>
    <source>
        <tissue evidence="7">Venom_gland</tissue>
    </source>
</reference>
<dbReference type="GO" id="GO:0061355">
    <property type="term" value="P:Wnt protein secretion"/>
    <property type="evidence" value="ECO:0007669"/>
    <property type="project" value="TreeGrafter"/>
</dbReference>
<keyword evidence="2 5" id="KW-0812">Transmembrane</keyword>
<dbReference type="GO" id="GO:0012505">
    <property type="term" value="C:endomembrane system"/>
    <property type="evidence" value="ECO:0007669"/>
    <property type="project" value="TreeGrafter"/>
</dbReference>
<evidence type="ECO:0000256" key="1">
    <source>
        <dbReference type="ARBA" id="ARBA00004141"/>
    </source>
</evidence>
<name>A0A2D4LTS5_9SAUR</name>
<dbReference type="PANTHER" id="PTHR13449:SF2">
    <property type="entry name" value="PROTEIN WNTLESS HOMOLOG"/>
    <property type="match status" value="1"/>
</dbReference>
<dbReference type="GO" id="GO:0031090">
    <property type="term" value="C:organelle membrane"/>
    <property type="evidence" value="ECO:0007669"/>
    <property type="project" value="TreeGrafter"/>
</dbReference>